<evidence type="ECO:0000256" key="5">
    <source>
        <dbReference type="ARBA" id="ARBA00022691"/>
    </source>
</evidence>
<dbReference type="SUPFAM" id="SSF53335">
    <property type="entry name" value="S-adenosyl-L-methionine-dependent methyltransferases"/>
    <property type="match status" value="1"/>
</dbReference>
<dbReference type="GO" id="GO:0052908">
    <property type="term" value="F:16S rRNA (adenine(1518)-N(6)/adenine(1519)-N(6))-dimethyltransferase activity"/>
    <property type="evidence" value="ECO:0007669"/>
    <property type="project" value="UniProtKB-EC"/>
</dbReference>
<dbReference type="PANTHER" id="PTHR11727:SF7">
    <property type="entry name" value="DIMETHYLADENOSINE TRANSFERASE-RELATED"/>
    <property type="match status" value="1"/>
</dbReference>
<dbReference type="GeneID" id="88849305"/>
<dbReference type="PROSITE" id="PS51689">
    <property type="entry name" value="SAM_RNA_A_N6_MT"/>
    <property type="match status" value="1"/>
</dbReference>
<evidence type="ECO:0000313" key="11">
    <source>
        <dbReference type="Proteomes" id="UP000273154"/>
    </source>
</evidence>
<dbReference type="Gene3D" id="3.40.50.150">
    <property type="entry name" value="Vaccinia Virus protein VP39"/>
    <property type="match status" value="1"/>
</dbReference>
<dbReference type="PROSITE" id="PS01131">
    <property type="entry name" value="RRNA_A_DIMETH"/>
    <property type="match status" value="1"/>
</dbReference>
<dbReference type="GO" id="GO:0003723">
    <property type="term" value="F:RNA binding"/>
    <property type="evidence" value="ECO:0007669"/>
    <property type="project" value="UniProtKB-UniRule"/>
</dbReference>
<protein>
    <recommendedName>
        <fullName evidence="7">Ribosomal RNA small subunit methyltransferase A</fullName>
        <ecNumber evidence="7">2.1.1.182</ecNumber>
    </recommendedName>
    <alternativeName>
        <fullName evidence="7">16S rRNA (adenine(1518)-N(6)/adenine(1519)-N(6))-dimethyltransferase</fullName>
    </alternativeName>
    <alternativeName>
        <fullName evidence="7">16S rRNA dimethyladenosine transferase</fullName>
    </alternativeName>
    <alternativeName>
        <fullName evidence="7">16S rRNA dimethylase</fullName>
    </alternativeName>
    <alternativeName>
        <fullName evidence="7">S-adenosylmethionine-6-N', N'-adenosyl(rRNA) dimethyltransferase</fullName>
    </alternativeName>
</protein>
<evidence type="ECO:0000256" key="3">
    <source>
        <dbReference type="ARBA" id="ARBA00022603"/>
    </source>
</evidence>
<evidence type="ECO:0000256" key="6">
    <source>
        <dbReference type="ARBA" id="ARBA00022884"/>
    </source>
</evidence>
<reference evidence="11" key="1">
    <citation type="submission" date="2018-11" db="EMBL/GenBank/DDBJ databases">
        <title>Comparative genomics of Parolsenella catena and Libanicoccus massiliensis: Reclassification of Libanicoccus massiliensis as Parolsenella massiliensis comb. nov.</title>
        <authorList>
            <person name="Sakamoto M."/>
            <person name="Ikeyama N."/>
            <person name="Murakami T."/>
            <person name="Mori H."/>
            <person name="Yuki M."/>
            <person name="Ohkuma M."/>
        </authorList>
    </citation>
    <scope>NUCLEOTIDE SEQUENCE [LARGE SCALE GENOMIC DNA]</scope>
    <source>
        <strain evidence="11">JCM 31932</strain>
    </source>
</reference>
<evidence type="ECO:0000256" key="7">
    <source>
        <dbReference type="HAMAP-Rule" id="MF_00607"/>
    </source>
</evidence>
<comment type="subcellular location">
    <subcellularLocation>
        <location evidence="7">Cytoplasm</location>
    </subcellularLocation>
</comment>
<evidence type="ECO:0000256" key="2">
    <source>
        <dbReference type="ARBA" id="ARBA00022552"/>
    </source>
</evidence>
<dbReference type="InterPro" id="IPR020596">
    <property type="entry name" value="rRNA_Ade_Mease_Trfase_CS"/>
</dbReference>
<sequence>MPASPLANPTATREMLERFGLATKHRLGQNFLVDDHVIARILDLARLDEDSHVVEVGPGIGTLTLGMLPHAGSVVSIEADHTLEPVLADLAHEFPSFAYVMGDALKVSWESVCAAGVGEGDAKIRVEPNILVANLPYNVAATIILKYLAEHPSLAAAVVMVQAEVADRICAAPGSKAYGAYTAKLNLYGRVTGRFEVPPTCFMPAPHVNSAVVRIERASVADPETGAALGPERLAATAAVTDAAFAQRRKTIRNSMAARGFEKAALDEAFVAADVSPTARAETLACEDFVRLASALAAAEAIPADLPVRFSAGGAGK</sequence>
<evidence type="ECO:0000256" key="1">
    <source>
        <dbReference type="ARBA" id="ARBA00022490"/>
    </source>
</evidence>
<feature type="binding site" evidence="7 8">
    <location>
        <position position="30"/>
    </location>
    <ligand>
        <name>S-adenosyl-L-methionine</name>
        <dbReference type="ChEBI" id="CHEBI:59789"/>
    </ligand>
</feature>
<dbReference type="InterPro" id="IPR001737">
    <property type="entry name" value="KsgA/Erm"/>
</dbReference>
<feature type="domain" description="Ribosomal RNA adenine methylase transferase N-terminal" evidence="9">
    <location>
        <begin position="37"/>
        <end position="219"/>
    </location>
</feature>
<keyword evidence="6 7" id="KW-0694">RNA-binding</keyword>
<feature type="binding site" evidence="7 8">
    <location>
        <position position="32"/>
    </location>
    <ligand>
        <name>S-adenosyl-L-methionine</name>
        <dbReference type="ChEBI" id="CHEBI:59789"/>
    </ligand>
</feature>
<dbReference type="InterPro" id="IPR023165">
    <property type="entry name" value="rRNA_Ade_diMease-like_C"/>
</dbReference>
<feature type="binding site" evidence="7 8">
    <location>
        <position position="134"/>
    </location>
    <ligand>
        <name>S-adenosyl-L-methionine</name>
        <dbReference type="ChEBI" id="CHEBI:59789"/>
    </ligand>
</feature>
<dbReference type="AlphaFoldDB" id="A0A3G9K8N6"/>
<dbReference type="EC" id="2.1.1.182" evidence="7"/>
<evidence type="ECO:0000256" key="8">
    <source>
        <dbReference type="PROSITE-ProRule" id="PRU01026"/>
    </source>
</evidence>
<dbReference type="RefSeq" id="WP_126422516.1">
    <property type="nucleotide sequence ID" value="NZ_AP019367.1"/>
</dbReference>
<feature type="binding site" evidence="7 8">
    <location>
        <position position="57"/>
    </location>
    <ligand>
        <name>S-adenosyl-L-methionine</name>
        <dbReference type="ChEBI" id="CHEBI:59789"/>
    </ligand>
</feature>
<feature type="binding site" evidence="7 8">
    <location>
        <position position="103"/>
    </location>
    <ligand>
        <name>S-adenosyl-L-methionine</name>
        <dbReference type="ChEBI" id="CHEBI:59789"/>
    </ligand>
</feature>
<comment type="similarity">
    <text evidence="7">Belongs to the class I-like SAM-binding methyltransferase superfamily. rRNA adenine N(6)-methyltransferase family. RsmA subfamily.</text>
</comment>
<dbReference type="PANTHER" id="PTHR11727">
    <property type="entry name" value="DIMETHYLADENOSINE TRANSFERASE"/>
    <property type="match status" value="1"/>
</dbReference>
<keyword evidence="5 7" id="KW-0949">S-adenosyl-L-methionine</keyword>
<keyword evidence="3 7" id="KW-0489">Methyltransferase</keyword>
<evidence type="ECO:0000256" key="4">
    <source>
        <dbReference type="ARBA" id="ARBA00022679"/>
    </source>
</evidence>
<dbReference type="InterPro" id="IPR029063">
    <property type="entry name" value="SAM-dependent_MTases_sf"/>
</dbReference>
<gene>
    <name evidence="7 10" type="primary">ksgA</name>
    <name evidence="7" type="synonym">rsmA</name>
    <name evidence="10" type="ORF">Pcatena_11660</name>
</gene>
<dbReference type="HAMAP" id="MF_00607">
    <property type="entry name" value="16SrRNA_methyltr_A"/>
    <property type="match status" value="1"/>
</dbReference>
<evidence type="ECO:0000313" key="10">
    <source>
        <dbReference type="EMBL" id="BBH50579.1"/>
    </source>
</evidence>
<dbReference type="Proteomes" id="UP000273154">
    <property type="component" value="Chromosome"/>
</dbReference>
<accession>A0A3G9K8N6</accession>
<dbReference type="OrthoDB" id="9814755at2"/>
<dbReference type="InterPro" id="IPR020598">
    <property type="entry name" value="rRNA_Ade_methylase_Trfase_N"/>
</dbReference>
<keyword evidence="11" id="KW-1185">Reference proteome</keyword>
<dbReference type="InterPro" id="IPR011530">
    <property type="entry name" value="rRNA_adenine_dimethylase"/>
</dbReference>
<keyword evidence="4 7" id="KW-0808">Transferase</keyword>
<dbReference type="NCBIfam" id="TIGR00755">
    <property type="entry name" value="ksgA"/>
    <property type="match status" value="1"/>
</dbReference>
<comment type="function">
    <text evidence="7">Specifically dimethylates two adjacent adenosines (A1518 and A1519) in the loop of a conserved hairpin near the 3'-end of 16S rRNA in the 30S particle. May play a critical role in biogenesis of 30S subunits.</text>
</comment>
<comment type="catalytic activity">
    <reaction evidence="7">
        <text>adenosine(1518)/adenosine(1519) in 16S rRNA + 4 S-adenosyl-L-methionine = N(6)-dimethyladenosine(1518)/N(6)-dimethyladenosine(1519) in 16S rRNA + 4 S-adenosyl-L-homocysteine + 4 H(+)</text>
        <dbReference type="Rhea" id="RHEA:19609"/>
        <dbReference type="Rhea" id="RHEA-COMP:10232"/>
        <dbReference type="Rhea" id="RHEA-COMP:10233"/>
        <dbReference type="ChEBI" id="CHEBI:15378"/>
        <dbReference type="ChEBI" id="CHEBI:57856"/>
        <dbReference type="ChEBI" id="CHEBI:59789"/>
        <dbReference type="ChEBI" id="CHEBI:74411"/>
        <dbReference type="ChEBI" id="CHEBI:74493"/>
        <dbReference type="EC" id="2.1.1.182"/>
    </reaction>
</comment>
<feature type="binding site" evidence="7 8">
    <location>
        <position position="78"/>
    </location>
    <ligand>
        <name>S-adenosyl-L-methionine</name>
        <dbReference type="ChEBI" id="CHEBI:59789"/>
    </ligand>
</feature>
<dbReference type="KEGG" id="pcat:Pcatena_11660"/>
<proteinExistence type="inferred from homology"/>
<organism evidence="10 11">
    <name type="scientific">Parolsenella catena</name>
    <dbReference type="NCBI Taxonomy" id="2003188"/>
    <lineage>
        <taxon>Bacteria</taxon>
        <taxon>Bacillati</taxon>
        <taxon>Actinomycetota</taxon>
        <taxon>Coriobacteriia</taxon>
        <taxon>Coriobacteriales</taxon>
        <taxon>Atopobiaceae</taxon>
        <taxon>Parolsenella</taxon>
    </lineage>
</organism>
<dbReference type="Gene3D" id="1.10.8.100">
    <property type="entry name" value="Ribosomal RNA adenine dimethylase-like, domain 2"/>
    <property type="match status" value="1"/>
</dbReference>
<evidence type="ECO:0000259" key="9">
    <source>
        <dbReference type="SMART" id="SM00650"/>
    </source>
</evidence>
<dbReference type="EMBL" id="AP019367">
    <property type="protein sequence ID" value="BBH50579.1"/>
    <property type="molecule type" value="Genomic_DNA"/>
</dbReference>
<name>A0A3G9K8N6_9ACTN</name>
<keyword evidence="1 7" id="KW-0963">Cytoplasm</keyword>
<dbReference type="Pfam" id="PF00398">
    <property type="entry name" value="RrnaAD"/>
    <property type="match status" value="1"/>
</dbReference>
<dbReference type="GO" id="GO:0005829">
    <property type="term" value="C:cytosol"/>
    <property type="evidence" value="ECO:0007669"/>
    <property type="project" value="TreeGrafter"/>
</dbReference>
<keyword evidence="2 7" id="KW-0698">rRNA processing</keyword>
<dbReference type="SMART" id="SM00650">
    <property type="entry name" value="rADc"/>
    <property type="match status" value="1"/>
</dbReference>